<evidence type="ECO:0000256" key="1">
    <source>
        <dbReference type="SAM" id="MobiDB-lite"/>
    </source>
</evidence>
<feature type="compositionally biased region" description="Polar residues" evidence="1">
    <location>
        <begin position="84"/>
        <end position="98"/>
    </location>
</feature>
<feature type="compositionally biased region" description="Polar residues" evidence="1">
    <location>
        <begin position="344"/>
        <end position="387"/>
    </location>
</feature>
<dbReference type="EMBL" id="JAVHNR010000002">
    <property type="protein sequence ID" value="KAK6350595.1"/>
    <property type="molecule type" value="Genomic_DNA"/>
</dbReference>
<proteinExistence type="predicted"/>
<feature type="compositionally biased region" description="Polar residues" evidence="1">
    <location>
        <begin position="326"/>
        <end position="335"/>
    </location>
</feature>
<evidence type="ECO:0000313" key="3">
    <source>
        <dbReference type="Proteomes" id="UP001313282"/>
    </source>
</evidence>
<protein>
    <submittedName>
        <fullName evidence="2">Uncharacterized protein</fullName>
    </submittedName>
</protein>
<feature type="region of interest" description="Disordered" evidence="1">
    <location>
        <begin position="420"/>
        <end position="458"/>
    </location>
</feature>
<feature type="region of interest" description="Disordered" evidence="1">
    <location>
        <begin position="265"/>
        <end position="397"/>
    </location>
</feature>
<feature type="region of interest" description="Disordered" evidence="1">
    <location>
        <begin position="84"/>
        <end position="132"/>
    </location>
</feature>
<feature type="region of interest" description="Disordered" evidence="1">
    <location>
        <begin position="1"/>
        <end position="53"/>
    </location>
</feature>
<feature type="compositionally biased region" description="Polar residues" evidence="1">
    <location>
        <begin position="290"/>
        <end position="300"/>
    </location>
</feature>
<feature type="region of interest" description="Disordered" evidence="1">
    <location>
        <begin position="194"/>
        <end position="215"/>
    </location>
</feature>
<name>A0AAN8NAC7_9PEZI</name>
<feature type="compositionally biased region" description="Polar residues" evidence="1">
    <location>
        <begin position="438"/>
        <end position="454"/>
    </location>
</feature>
<organism evidence="2 3">
    <name type="scientific">Orbilia javanica</name>
    <dbReference type="NCBI Taxonomy" id="47235"/>
    <lineage>
        <taxon>Eukaryota</taxon>
        <taxon>Fungi</taxon>
        <taxon>Dikarya</taxon>
        <taxon>Ascomycota</taxon>
        <taxon>Pezizomycotina</taxon>
        <taxon>Orbiliomycetes</taxon>
        <taxon>Orbiliales</taxon>
        <taxon>Orbiliaceae</taxon>
        <taxon>Orbilia</taxon>
    </lineage>
</organism>
<dbReference type="Proteomes" id="UP001313282">
    <property type="component" value="Unassembled WGS sequence"/>
</dbReference>
<gene>
    <name evidence="2" type="ORF">TWF718_003784</name>
</gene>
<feature type="compositionally biased region" description="Polar residues" evidence="1">
    <location>
        <begin position="8"/>
        <end position="30"/>
    </location>
</feature>
<accession>A0AAN8NAC7</accession>
<feature type="compositionally biased region" description="Low complexity" evidence="1">
    <location>
        <begin position="268"/>
        <end position="284"/>
    </location>
</feature>
<reference evidence="2 3" key="1">
    <citation type="submission" date="2019-10" db="EMBL/GenBank/DDBJ databases">
        <authorList>
            <person name="Palmer J.M."/>
        </authorList>
    </citation>
    <scope>NUCLEOTIDE SEQUENCE [LARGE SCALE GENOMIC DNA]</scope>
    <source>
        <strain evidence="2 3">TWF718</strain>
    </source>
</reference>
<evidence type="ECO:0000313" key="2">
    <source>
        <dbReference type="EMBL" id="KAK6350595.1"/>
    </source>
</evidence>
<sequence>MSEASHGPQANASTQDEPVTPIRSPTSGKLNTHEAVGIARRSEASSPETCKSKASTFSVLSFNPPRRRALSPGIFDANAIHYRQASSRASDPTTQLSQDLLDRPIPQKSTTSALDASEESLLQQNENQRVSPELKKQLESLISPALRAASQPSTPSTLSSIRFGGWSVGTSSIALRPSEPIPSIVTTQLWEPPVSVPEGSLEDSGSDRVPTPLSMSGYQSEYISFPPFESYPKNPRPGLRSRCSDKSWHLLQKLKGKIVELHNAGLHSSRSSSRNSISSRNSRSPGRPLTENQQSRTRAASESGGNGKRLDFGPPSRPRLKAATVSGGTLRTSAPNLKRVSIVEPNSTLKTTNDPQNRPSAQRTTAVPITPRTTQRNLQQTSEQTPEGQREPGGLSSITRPLELASNIFQNLVAIASSDTAKSTPISPDRGGAPETNIPKSQNEGGSPKTSNQDSSEDEMSFMEYIKKFSDSSPAGTPKYHPFSAPSCDILAADVQPEFSSATKQTVPRTVTFKDPSYDDIKRSNTPMSPIQEAESIDEIPPDIALDPDTGKTLIKYTAEDYDTITIYFYEIQARVLKQKWPFLYDNEIRYLIDNKWLEMEWEDLEDWAQESAKNIDDKNYVEPDLFEDLTLVDPRGPDAPRRNMNPY</sequence>
<feature type="compositionally biased region" description="Polar residues" evidence="1">
    <location>
        <begin position="44"/>
        <end position="53"/>
    </location>
</feature>
<dbReference type="AlphaFoldDB" id="A0AAN8NAC7"/>
<comment type="caution">
    <text evidence="2">The sequence shown here is derived from an EMBL/GenBank/DDBJ whole genome shotgun (WGS) entry which is preliminary data.</text>
</comment>
<feature type="compositionally biased region" description="Polar residues" evidence="1">
    <location>
        <begin position="107"/>
        <end position="130"/>
    </location>
</feature>
<keyword evidence="3" id="KW-1185">Reference proteome</keyword>